<dbReference type="InterPro" id="IPR050887">
    <property type="entry name" value="Beta-mannosidase_GH2"/>
</dbReference>
<keyword evidence="6 11" id="KW-0326">Glycosidase</keyword>
<sequence length="828" mass="92931">MSAKRTLHEGWTVTGDPGAPVAVEAVPASVPGEVVADLLAAGLVADPYVDEAERDLAWVGRTDWTYRTTFDWTSEPGASEPGEPGDWDGIDLAFDGLDTVARISLNGTVVGETANMHRRFRFDVRDQIREGGNELEVHFTAPYTYAEAQRDRLGDRPNAYPEPGNFIRKAACNFGWDWGPNLAGVGIWRPVRLECWKTARIAEVVPRVSLEDGVGVAEFEVRLDRAADVELDLTCTLGWNLRFGNGHNVAEAELKVPAGADTATVRLEVEDPKLWRPRGYGESDYYEPFVSIASGGTELDSWAGEIGFRSVELDTEPDADGRPYRLKVNGESVWIKGVNWIPDEALFSRADPDRIERRLRQAVRAGINYIRVWGGGVYESDEFYRICDRLGLLVGQDFAFACAAYPEEEPFWSEVESEARDNLARLASHPSLVTWTGNNENIWGWHDWDWQDDLGERTWGAGYYHDLLPKLVAEVDGTRPYWPGSPYSGTRELHPNEQAHASVHIWDVWNDLDYAHYRDWKPRFVAEFGYQAPPTWATVRRMVSDEPLGAESPAMLWHQKAHDGQAKLQRGLDAHLPPVRDFDDWLYFTQVNQARAIRLGIEHFRSLQPYCSGAIVWQLNDCWPVTSWAAIDGEERLKPLWHALRDAFADRIVTFQPEGDGLNMVVVNDSAEAWTGVIGFWKCSAEGRIIGRALVQMELEPRDTAVLELEPGAIPKDGEFLVTGREDFARATWFTKEDKDMDWPKARFTTEVAVVDGGVAVTVHAETVLRDLCLFADRVDPDAVVDKALITLVPGEQVTFTVESETIAVVPELQRALTEKPVLRAIND</sequence>
<evidence type="ECO:0000256" key="2">
    <source>
        <dbReference type="ARBA" id="ARBA00007401"/>
    </source>
</evidence>
<evidence type="ECO:0000256" key="1">
    <source>
        <dbReference type="ARBA" id="ARBA00000829"/>
    </source>
</evidence>
<dbReference type="EC" id="3.2.1.25" evidence="3"/>
<accession>A0A9X3PIX8</accession>
<dbReference type="FunFam" id="3.20.20.80:FF:000050">
    <property type="entry name" value="Beta-mannosidase B"/>
    <property type="match status" value="1"/>
</dbReference>
<dbReference type="Pfam" id="PF02836">
    <property type="entry name" value="Glyco_hydro_2_C"/>
    <property type="match status" value="1"/>
</dbReference>
<dbReference type="SUPFAM" id="SSF49785">
    <property type="entry name" value="Galactose-binding domain-like"/>
    <property type="match status" value="1"/>
</dbReference>
<protein>
    <recommendedName>
        <fullName evidence="3">beta-mannosidase</fullName>
        <ecNumber evidence="3">3.2.1.25</ecNumber>
    </recommendedName>
</protein>
<dbReference type="InterPro" id="IPR008979">
    <property type="entry name" value="Galactose-bd-like_sf"/>
</dbReference>
<evidence type="ECO:0000313" key="13">
    <source>
        <dbReference type="Proteomes" id="UP001183604"/>
    </source>
</evidence>
<dbReference type="AlphaFoldDB" id="A0A9X3PIX8"/>
<dbReference type="GO" id="GO:0005975">
    <property type="term" value="P:carbohydrate metabolic process"/>
    <property type="evidence" value="ECO:0007669"/>
    <property type="project" value="InterPro"/>
</dbReference>
<proteinExistence type="inferred from homology"/>
<dbReference type="InterPro" id="IPR054593">
    <property type="entry name" value="Beta-mannosidase-like_N2"/>
</dbReference>
<evidence type="ECO:0000313" key="10">
    <source>
        <dbReference type="EMBL" id="MDA1384920.1"/>
    </source>
</evidence>
<dbReference type="Pfam" id="PF00703">
    <property type="entry name" value="Glyco_hydro_2"/>
    <property type="match status" value="1"/>
</dbReference>
<dbReference type="EMBL" id="JAPZVQ010000003">
    <property type="protein sequence ID" value="MDA1384920.1"/>
    <property type="molecule type" value="Genomic_DNA"/>
</dbReference>
<comment type="catalytic activity">
    <reaction evidence="1">
        <text>Hydrolysis of terminal, non-reducing beta-D-mannose residues in beta-D-mannosides.</text>
        <dbReference type="EC" id="3.2.1.25"/>
    </reaction>
</comment>
<feature type="domain" description="Glycoside hydrolase family 2 catalytic" evidence="8">
    <location>
        <begin position="326"/>
        <end position="480"/>
    </location>
</feature>
<dbReference type="InterPro" id="IPR036156">
    <property type="entry name" value="Beta-gal/glucu_dom_sf"/>
</dbReference>
<evidence type="ECO:0000256" key="3">
    <source>
        <dbReference type="ARBA" id="ARBA00012754"/>
    </source>
</evidence>
<dbReference type="InterPro" id="IPR006102">
    <property type="entry name" value="Ig-like_GH2"/>
</dbReference>
<dbReference type="PANTHER" id="PTHR43730">
    <property type="entry name" value="BETA-MANNOSIDASE"/>
    <property type="match status" value="1"/>
</dbReference>
<comment type="caution">
    <text evidence="10">The sequence shown here is derived from an EMBL/GenBank/DDBJ whole genome shotgun (WGS) entry which is preliminary data.</text>
</comment>
<dbReference type="SUPFAM" id="SSF51445">
    <property type="entry name" value="(Trans)glycosidases"/>
    <property type="match status" value="1"/>
</dbReference>
<dbReference type="PANTHER" id="PTHR43730:SF1">
    <property type="entry name" value="BETA-MANNOSIDASE"/>
    <property type="match status" value="1"/>
</dbReference>
<evidence type="ECO:0000259" key="8">
    <source>
        <dbReference type="Pfam" id="PF02836"/>
    </source>
</evidence>
<dbReference type="Gene3D" id="2.60.40.10">
    <property type="entry name" value="Immunoglobulins"/>
    <property type="match status" value="2"/>
</dbReference>
<evidence type="ECO:0000313" key="11">
    <source>
        <dbReference type="EMBL" id="MDR7337628.1"/>
    </source>
</evidence>
<dbReference type="InterPro" id="IPR017853">
    <property type="entry name" value="GH"/>
</dbReference>
<gene>
    <name evidence="11" type="ORF">J2S69_001347</name>
    <name evidence="10" type="ORF">O2L01_07990</name>
</gene>
<dbReference type="InterPro" id="IPR006103">
    <property type="entry name" value="Glyco_hydro_2_cat"/>
</dbReference>
<dbReference type="EMBL" id="JAVDYD010000001">
    <property type="protein sequence ID" value="MDR7337628.1"/>
    <property type="molecule type" value="Genomic_DNA"/>
</dbReference>
<evidence type="ECO:0000313" key="12">
    <source>
        <dbReference type="Proteomes" id="UP001145799"/>
    </source>
</evidence>
<feature type="domain" description="Glycoside hydrolase family 2 immunoglobulin-like beta-sandwich" evidence="7">
    <location>
        <begin position="200"/>
        <end position="309"/>
    </location>
</feature>
<dbReference type="Proteomes" id="UP001183604">
    <property type="component" value="Unassembled WGS sequence"/>
</dbReference>
<dbReference type="SUPFAM" id="SSF49303">
    <property type="entry name" value="beta-Galactosidase/glucuronidase domain"/>
    <property type="match status" value="1"/>
</dbReference>
<dbReference type="InterPro" id="IPR013783">
    <property type="entry name" value="Ig-like_fold"/>
</dbReference>
<reference evidence="10" key="1">
    <citation type="submission" date="2022-12" db="EMBL/GenBank/DDBJ databases">
        <title>Gycomyces niveus sp.nov., a novel actinomycete isolated from soil in Shouguang.</title>
        <authorList>
            <person name="Yang X."/>
        </authorList>
    </citation>
    <scope>NUCLEOTIDE SEQUENCE</scope>
    <source>
        <strain evidence="10">DSM 44724</strain>
    </source>
</reference>
<dbReference type="GO" id="GO:0006516">
    <property type="term" value="P:glycoprotein catabolic process"/>
    <property type="evidence" value="ECO:0007669"/>
    <property type="project" value="TreeGrafter"/>
</dbReference>
<evidence type="ECO:0000256" key="5">
    <source>
        <dbReference type="ARBA" id="ARBA00022801"/>
    </source>
</evidence>
<dbReference type="GO" id="GO:0004567">
    <property type="term" value="F:beta-mannosidase activity"/>
    <property type="evidence" value="ECO:0007669"/>
    <property type="project" value="UniProtKB-EC"/>
</dbReference>
<evidence type="ECO:0000259" key="7">
    <source>
        <dbReference type="Pfam" id="PF00703"/>
    </source>
</evidence>
<feature type="domain" description="Beta-mannosidase-like galactose-binding" evidence="9">
    <location>
        <begin position="25"/>
        <end position="189"/>
    </location>
</feature>
<dbReference type="RefSeq" id="WP_270121383.1">
    <property type="nucleotide sequence ID" value="NZ_BAAAOM010000002.1"/>
</dbReference>
<keyword evidence="4" id="KW-0732">Signal</keyword>
<comment type="similarity">
    <text evidence="2">Belongs to the glycosyl hydrolase 2 family.</text>
</comment>
<dbReference type="Gene3D" id="2.60.120.260">
    <property type="entry name" value="Galactose-binding domain-like"/>
    <property type="match status" value="1"/>
</dbReference>
<evidence type="ECO:0000259" key="9">
    <source>
        <dbReference type="Pfam" id="PF22666"/>
    </source>
</evidence>
<name>A0A9X3PIX8_9ACTN</name>
<evidence type="ECO:0000256" key="4">
    <source>
        <dbReference type="ARBA" id="ARBA00022729"/>
    </source>
</evidence>
<reference evidence="11 13" key="2">
    <citation type="submission" date="2023-07" db="EMBL/GenBank/DDBJ databases">
        <title>Sequencing the genomes of 1000 actinobacteria strains.</title>
        <authorList>
            <person name="Klenk H.-P."/>
        </authorList>
    </citation>
    <scope>NUCLEOTIDE SEQUENCE [LARGE SCALE GENOMIC DNA]</scope>
    <source>
        <strain evidence="11 13">DSM 44724</strain>
    </source>
</reference>
<evidence type="ECO:0000256" key="6">
    <source>
        <dbReference type="ARBA" id="ARBA00023295"/>
    </source>
</evidence>
<dbReference type="Gene3D" id="3.20.20.80">
    <property type="entry name" value="Glycosidases"/>
    <property type="match status" value="1"/>
</dbReference>
<keyword evidence="5 11" id="KW-0378">Hydrolase</keyword>
<keyword evidence="13" id="KW-1185">Reference proteome</keyword>
<dbReference type="Proteomes" id="UP001145799">
    <property type="component" value="Unassembled WGS sequence"/>
</dbReference>
<dbReference type="Pfam" id="PF22666">
    <property type="entry name" value="Glyco_hydro_2_N2"/>
    <property type="match status" value="1"/>
</dbReference>
<organism evidence="10 12">
    <name type="scientific">Glycomyces lechevalierae</name>
    <dbReference type="NCBI Taxonomy" id="256034"/>
    <lineage>
        <taxon>Bacteria</taxon>
        <taxon>Bacillati</taxon>
        <taxon>Actinomycetota</taxon>
        <taxon>Actinomycetes</taxon>
        <taxon>Glycomycetales</taxon>
        <taxon>Glycomycetaceae</taxon>
        <taxon>Glycomyces</taxon>
    </lineage>
</organism>